<dbReference type="EC" id="2.1.1.33" evidence="3"/>
<protein>
    <recommendedName>
        <fullName evidence="3">tRNA (guanine(46)-N(7))-methyltransferase</fullName>
        <ecNumber evidence="3">2.1.1.33</ecNumber>
    </recommendedName>
</protein>
<dbReference type="KEGG" id="eba:ebA5251"/>
<proteinExistence type="predicted"/>
<evidence type="ECO:0000256" key="3">
    <source>
        <dbReference type="ARBA" id="ARBA00011977"/>
    </source>
</evidence>
<keyword evidence="9" id="KW-1185">Reference proteome</keyword>
<evidence type="ECO:0000256" key="1">
    <source>
        <dbReference type="ARBA" id="ARBA00000142"/>
    </source>
</evidence>
<evidence type="ECO:0000256" key="4">
    <source>
        <dbReference type="ARBA" id="ARBA00022603"/>
    </source>
</evidence>
<reference evidence="8 9" key="1">
    <citation type="journal article" date="2005" name="Arch. Microbiol.">
        <title>The genome sequence of an anaerobic aromatic-degrading denitrifying bacterium, strain EbN1.</title>
        <authorList>
            <person name="Rabus R."/>
            <person name="Kube M."/>
            <person name="Heider J."/>
            <person name="Beck A."/>
            <person name="Heitmann K."/>
            <person name="Widdel F."/>
            <person name="Reinhardt R."/>
        </authorList>
    </citation>
    <scope>NUCLEOTIDE SEQUENCE [LARGE SCALE GENOMIC DNA]</scope>
    <source>
        <strain evidence="8 9">EbN1</strain>
    </source>
</reference>
<evidence type="ECO:0000256" key="2">
    <source>
        <dbReference type="ARBA" id="ARBA00003015"/>
    </source>
</evidence>
<dbReference type="PANTHER" id="PTHR23417">
    <property type="entry name" value="3-DEOXY-D-MANNO-OCTULOSONIC-ACID TRANSFERASE/TRNA GUANINE-N 7 - -METHYLTRANSFERASE"/>
    <property type="match status" value="1"/>
</dbReference>
<keyword evidence="6" id="KW-0949">S-adenosyl-L-methionine</keyword>
<dbReference type="EMBL" id="CR555306">
    <property type="protein sequence ID" value="CAI09105.1"/>
    <property type="molecule type" value="Genomic_DNA"/>
</dbReference>
<evidence type="ECO:0000256" key="5">
    <source>
        <dbReference type="ARBA" id="ARBA00022679"/>
    </source>
</evidence>
<dbReference type="GO" id="GO:0043527">
    <property type="term" value="C:tRNA methyltransferase complex"/>
    <property type="evidence" value="ECO:0007669"/>
    <property type="project" value="TreeGrafter"/>
</dbReference>
<name>Q5P0Q9_AROAE</name>
<dbReference type="PANTHER" id="PTHR23417:SF14">
    <property type="entry name" value="PENTACOTRIPEPTIDE-REPEAT REGION OF PRORP DOMAIN-CONTAINING PROTEIN"/>
    <property type="match status" value="1"/>
</dbReference>
<dbReference type="GO" id="GO:0008176">
    <property type="term" value="F:tRNA (guanine(46)-N7)-methyltransferase activity"/>
    <property type="evidence" value="ECO:0007669"/>
    <property type="project" value="UniProtKB-EC"/>
</dbReference>
<keyword evidence="7" id="KW-0819">tRNA processing</keyword>
<organism evidence="8 9">
    <name type="scientific">Aromatoleum aromaticum (strain DSM 19018 / LMG 30748 / EbN1)</name>
    <name type="common">Azoarcus sp. (strain EbN1)</name>
    <dbReference type="NCBI Taxonomy" id="76114"/>
    <lineage>
        <taxon>Bacteria</taxon>
        <taxon>Pseudomonadati</taxon>
        <taxon>Pseudomonadota</taxon>
        <taxon>Betaproteobacteria</taxon>
        <taxon>Rhodocyclales</taxon>
        <taxon>Rhodocyclaceae</taxon>
        <taxon>Aromatoleum</taxon>
    </lineage>
</organism>
<dbReference type="InterPro" id="IPR029063">
    <property type="entry name" value="SAM-dependent_MTases_sf"/>
</dbReference>
<evidence type="ECO:0000313" key="9">
    <source>
        <dbReference type="Proteomes" id="UP000006552"/>
    </source>
</evidence>
<evidence type="ECO:0000313" key="8">
    <source>
        <dbReference type="EMBL" id="CAI09105.1"/>
    </source>
</evidence>
<dbReference type="Pfam" id="PF02390">
    <property type="entry name" value="Methyltransf_4"/>
    <property type="match status" value="1"/>
</dbReference>
<dbReference type="CDD" id="cd02440">
    <property type="entry name" value="AdoMet_MTases"/>
    <property type="match status" value="1"/>
</dbReference>
<comment type="catalytic activity">
    <reaction evidence="1">
        <text>guanosine(46) in tRNA + S-adenosyl-L-methionine = N(7)-methylguanosine(46) in tRNA + S-adenosyl-L-homocysteine</text>
        <dbReference type="Rhea" id="RHEA:42708"/>
        <dbReference type="Rhea" id="RHEA-COMP:10188"/>
        <dbReference type="Rhea" id="RHEA-COMP:10189"/>
        <dbReference type="ChEBI" id="CHEBI:57856"/>
        <dbReference type="ChEBI" id="CHEBI:59789"/>
        <dbReference type="ChEBI" id="CHEBI:74269"/>
        <dbReference type="ChEBI" id="CHEBI:74480"/>
        <dbReference type="EC" id="2.1.1.33"/>
    </reaction>
</comment>
<dbReference type="STRING" id="76114.ebA5251"/>
<dbReference type="Gene3D" id="3.40.50.150">
    <property type="entry name" value="Vaccinia Virus protein VP39"/>
    <property type="match status" value="1"/>
</dbReference>
<dbReference type="AlphaFoldDB" id="Q5P0Q9"/>
<evidence type="ECO:0000256" key="7">
    <source>
        <dbReference type="ARBA" id="ARBA00022694"/>
    </source>
</evidence>
<dbReference type="Proteomes" id="UP000006552">
    <property type="component" value="Chromosome"/>
</dbReference>
<sequence length="267" mass="30213">MFDAPSGRNRPCPDALRDRRPGVCCRSPESMSYANSRIPASAQSGIHEQLLRRVERHLAEPFRKPYADYNRAAFAASLERWNGTAPLILDAGCGVGHSTIQLARSFPDHWVIGVDQSEDRLSRRKPYPQALLPTNMVFVRADLVDYWRLCCDAGLTLARHYILYPNPWPKIGHLARRWHAHPVFPFIPRLGGVLECRSNWHVYIEEFACALGRVTGREIIPEEFEATIPLTPFERKYRDSGQQLYRIVCDLGPAACVPLPEGAPCVP</sequence>
<accession>Q5P0Q9</accession>
<keyword evidence="5" id="KW-0808">Transferase</keyword>
<dbReference type="HOGENOM" id="CLU_078981_0_0_4"/>
<dbReference type="eggNOG" id="COG0220">
    <property type="taxonomic scope" value="Bacteria"/>
</dbReference>
<dbReference type="SUPFAM" id="SSF53335">
    <property type="entry name" value="S-adenosyl-L-methionine-dependent methyltransferases"/>
    <property type="match status" value="1"/>
</dbReference>
<comment type="function">
    <text evidence="2">Catalyzes the formation of N(7)-methylguanine at position 46 (m7G46) in tRNA.</text>
</comment>
<evidence type="ECO:0000256" key="6">
    <source>
        <dbReference type="ARBA" id="ARBA00022691"/>
    </source>
</evidence>
<gene>
    <name evidence="8" type="ORF">ebA5251</name>
</gene>
<keyword evidence="4" id="KW-0489">Methyltransferase</keyword>
<dbReference type="InterPro" id="IPR003358">
    <property type="entry name" value="tRNA_(Gua-N-7)_MeTrfase_Trmb"/>
</dbReference>
<dbReference type="PROSITE" id="PS51625">
    <property type="entry name" value="SAM_MT_TRMB"/>
    <property type="match status" value="1"/>
</dbReference>